<organism evidence="1">
    <name type="scientific">Thermogemmatispora argillosa</name>
    <dbReference type="NCBI Taxonomy" id="2045280"/>
    <lineage>
        <taxon>Bacteria</taxon>
        <taxon>Bacillati</taxon>
        <taxon>Chloroflexota</taxon>
        <taxon>Ktedonobacteria</taxon>
        <taxon>Thermogemmatisporales</taxon>
        <taxon>Thermogemmatisporaceae</taxon>
        <taxon>Thermogemmatispora</taxon>
    </lineage>
</organism>
<reference evidence="1" key="1">
    <citation type="submission" date="2018-12" db="EMBL/GenBank/DDBJ databases">
        <title>Novel natural products biosynthetic potential of the class Ktedonobacteria.</title>
        <authorList>
            <person name="Zheng Y."/>
            <person name="Saitou A."/>
            <person name="Wang C.M."/>
            <person name="Toyoda A."/>
            <person name="Minakuchi Y."/>
            <person name="Sekiguchi Y."/>
            <person name="Ueda K."/>
            <person name="Takano H."/>
            <person name="Sakai Y."/>
            <person name="Yokota A."/>
            <person name="Yabe S."/>
        </authorList>
    </citation>
    <scope>NUCLEOTIDE SEQUENCE</scope>
    <source>
        <strain evidence="1">A3-2</strain>
    </source>
</reference>
<name>A0A455SY34_9CHLR</name>
<evidence type="ECO:0000313" key="1">
    <source>
        <dbReference type="EMBL" id="BBH93343.1"/>
    </source>
</evidence>
<proteinExistence type="predicted"/>
<dbReference type="EMBL" id="AP019377">
    <property type="protein sequence ID" value="BBH93343.1"/>
    <property type="molecule type" value="Genomic_DNA"/>
</dbReference>
<protein>
    <submittedName>
        <fullName evidence="1">Uncharacterized protein</fullName>
    </submittedName>
</protein>
<gene>
    <name evidence="1" type="ORF">KTA_15420</name>
</gene>
<sequence length="298" mass="32946">MPSSSLSWVLSLGSQDPQEILDPSWFQIIDAFFSLDGSSVRRDLLILTCPSYGSLHFGGGNSQRYLVFLEPVPAWVAPHTAARFTPTRFPTRYLQAVDLYQAASDLPLCLQPPVSSPAYAVLSWPRLSQLARSFFEEGSLDGSWEIETEPAPAFLPVPPAPPADSPHASSPSLLVLGPTSSDSFPLPNWSDLETALFCLDGHSLTHAFFSRPDRGTLAVLGGLQQCYAVFFFPQGQPLPVFLLQAMDPSLAGPDVELRIQVCVEFPSRTAVRRPLAWRILQHFYQTLTIPRDVHWLLL</sequence>
<accession>A0A455SY34</accession>
<dbReference type="AlphaFoldDB" id="A0A455SY34"/>